<gene>
    <name evidence="7" type="primary">prkC_8</name>
    <name evidence="7" type="ORF">LuPra_00998</name>
</gene>
<evidence type="ECO:0000256" key="3">
    <source>
        <dbReference type="ARBA" id="ARBA00022777"/>
    </source>
</evidence>
<dbReference type="Pfam" id="PF07676">
    <property type="entry name" value="PD40"/>
    <property type="match status" value="2"/>
</dbReference>
<dbReference type="SUPFAM" id="SSF82171">
    <property type="entry name" value="DPP6 N-terminal domain-like"/>
    <property type="match status" value="1"/>
</dbReference>
<evidence type="ECO:0000259" key="6">
    <source>
        <dbReference type="PROSITE" id="PS50011"/>
    </source>
</evidence>
<dbReference type="PANTHER" id="PTHR43289:SF6">
    <property type="entry name" value="SERINE_THREONINE-PROTEIN KINASE NEKL-3"/>
    <property type="match status" value="1"/>
</dbReference>
<dbReference type="STRING" id="1855912.LuPra_00998"/>
<dbReference type="EC" id="2.7.11.1" evidence="7"/>
<dbReference type="Gene3D" id="1.10.510.10">
    <property type="entry name" value="Transferase(Phosphotransferase) domain 1"/>
    <property type="match status" value="1"/>
</dbReference>
<dbReference type="SUPFAM" id="SSF56112">
    <property type="entry name" value="Protein kinase-like (PK-like)"/>
    <property type="match status" value="1"/>
</dbReference>
<dbReference type="Gene3D" id="2.120.10.30">
    <property type="entry name" value="TolB, C-terminal domain"/>
    <property type="match status" value="2"/>
</dbReference>
<dbReference type="InterPro" id="IPR011009">
    <property type="entry name" value="Kinase-like_dom_sf"/>
</dbReference>
<dbReference type="InterPro" id="IPR011042">
    <property type="entry name" value="6-blade_b-propeller_TolB-like"/>
</dbReference>
<dbReference type="InterPro" id="IPR000719">
    <property type="entry name" value="Prot_kinase_dom"/>
</dbReference>
<sequence>MTREHAPSERQGRIEQICQAALDHDAGDRAAFLAEVCAGDVDLQREVESLLAHEQSAAGFIESPALHVAAKVLPERGLVGARIGPYEMIAILGAGGMGDVYRAHDSQLGRDVAIKVLPPAFLNDADRLARFDREARVLASLNHPHISAIYGLEHDAGGRQALVLELVEGPTLAEQLKSARARTHVGLPVAEALSIASQIATALETAHAKGIVHRDLKPANVKITGNGQVKVLDFGLAKIAVPTRAAERWLEAESAVSLSDASPGLVVGTAAYMSPEQARGDAVDDRTDIWAFGCVLFEMLAGRPAFHGETTAQTLGRVLERDPDWGSLPADTPRAIRTLLERCLRKDPAKRLHDIADARIEIDECDLTPAPVQEPAQRTRPVWWLAAALLVVASVSALVFSKIGGLPLPSELFEFPVVPSDQATLLPRYGGFAVSPDGRQIVVTAKSGNRSSLWVRPIGSLQYRELPGTHDALFPFWKPDGLAIGFFAEGLLKIVALRGGLPTVVCEAPDLPEGSERDEVGGSWNRDDVIIFMSSAFTLNSVLARAGAAPAALTVLAKGETAHRWPSFLPDGQRFLYLALTRPGDPGELRIGYLDGTPPISLGRHESNARYSAGHLLFLSGRHLVAQRFDADAGRLTGTPLPVVTKPPFATWNLLAAFSVSESGVLATHPGGPIPSEQRLTWRDRSGKTVGVFGEPGRYPTLDLSPDGKRVAASLVRGTAASDIWILDLERGDAVPLTTDPAWEFDPTWSRDGKQLVFNSNRSDGRVDLFLRAADGSGQDERVVAARHAAETPSWVPGDRSIVYGDDGDNWIHTLDGKSPPSVLWKTPARERAGTLSPDGRWLAYSSDKSGRSEVYVREFPSGAAEHKVSVDGGMAARWRGDGKEIFFLSLDATMMAARVETVRGFRMLVPEPLFPSGLSLVTLRPYAVTADGQRFLIPTAIDQRSQPPIMITMDWRARLPR</sequence>
<dbReference type="AlphaFoldDB" id="A0A143PGY0"/>
<keyword evidence="1 7" id="KW-0808">Transferase</keyword>
<dbReference type="OrthoDB" id="101360at2"/>
<feature type="domain" description="Protein kinase" evidence="6">
    <location>
        <begin position="86"/>
        <end position="367"/>
    </location>
</feature>
<dbReference type="CDD" id="cd14014">
    <property type="entry name" value="STKc_PknB_like"/>
    <property type="match status" value="1"/>
</dbReference>
<dbReference type="KEGG" id="abac:LuPra_00998"/>
<keyword evidence="2 5" id="KW-0547">Nucleotide-binding</keyword>
<proteinExistence type="predicted"/>
<keyword evidence="3 7" id="KW-0418">Kinase</keyword>
<dbReference type="InterPro" id="IPR015943">
    <property type="entry name" value="WD40/YVTN_repeat-like_dom_sf"/>
</dbReference>
<dbReference type="GO" id="GO:0005524">
    <property type="term" value="F:ATP binding"/>
    <property type="evidence" value="ECO:0007669"/>
    <property type="project" value="UniProtKB-UniRule"/>
</dbReference>
<organism evidence="7 8">
    <name type="scientific">Luteitalea pratensis</name>
    <dbReference type="NCBI Taxonomy" id="1855912"/>
    <lineage>
        <taxon>Bacteria</taxon>
        <taxon>Pseudomonadati</taxon>
        <taxon>Acidobacteriota</taxon>
        <taxon>Vicinamibacteria</taxon>
        <taxon>Vicinamibacterales</taxon>
        <taxon>Vicinamibacteraceae</taxon>
        <taxon>Luteitalea</taxon>
    </lineage>
</organism>
<reference evidence="8" key="2">
    <citation type="submission" date="2016-04" db="EMBL/GenBank/DDBJ databases">
        <title>First Complete Genome Sequence of a Subdivision 6 Acidobacterium.</title>
        <authorList>
            <person name="Huang S."/>
            <person name="Vieira S."/>
            <person name="Bunk B."/>
            <person name="Riedel T."/>
            <person name="Sproeer C."/>
            <person name="Overmann J."/>
        </authorList>
    </citation>
    <scope>NUCLEOTIDE SEQUENCE [LARGE SCALE GENOMIC DNA]</scope>
    <source>
        <strain evidence="8">DSM 100886 HEG_-6_39</strain>
    </source>
</reference>
<dbReference type="PROSITE" id="PS50011">
    <property type="entry name" value="PROTEIN_KINASE_DOM"/>
    <property type="match status" value="1"/>
</dbReference>
<name>A0A143PGY0_LUTPR</name>
<dbReference type="Pfam" id="PF00069">
    <property type="entry name" value="Pkinase"/>
    <property type="match status" value="1"/>
</dbReference>
<evidence type="ECO:0000256" key="5">
    <source>
        <dbReference type="PROSITE-ProRule" id="PRU10141"/>
    </source>
</evidence>
<evidence type="ECO:0000256" key="1">
    <source>
        <dbReference type="ARBA" id="ARBA00022679"/>
    </source>
</evidence>
<evidence type="ECO:0000313" key="8">
    <source>
        <dbReference type="Proteomes" id="UP000076079"/>
    </source>
</evidence>
<evidence type="ECO:0000256" key="4">
    <source>
        <dbReference type="ARBA" id="ARBA00022840"/>
    </source>
</evidence>
<feature type="binding site" evidence="5">
    <location>
        <position position="115"/>
    </location>
    <ligand>
        <name>ATP</name>
        <dbReference type="ChEBI" id="CHEBI:30616"/>
    </ligand>
</feature>
<dbReference type="InterPro" id="IPR017441">
    <property type="entry name" value="Protein_kinase_ATP_BS"/>
</dbReference>
<dbReference type="EMBL" id="CP015136">
    <property type="protein sequence ID" value="AMY07817.1"/>
    <property type="molecule type" value="Genomic_DNA"/>
</dbReference>
<keyword evidence="4 5" id="KW-0067">ATP-binding</keyword>
<keyword evidence="8" id="KW-1185">Reference proteome</keyword>
<evidence type="ECO:0000256" key="2">
    <source>
        <dbReference type="ARBA" id="ARBA00022741"/>
    </source>
</evidence>
<evidence type="ECO:0000313" key="7">
    <source>
        <dbReference type="EMBL" id="AMY07817.1"/>
    </source>
</evidence>
<dbReference type="PATRIC" id="fig|1813736.3.peg.1045"/>
<dbReference type="Gene3D" id="2.130.10.10">
    <property type="entry name" value="YVTN repeat-like/Quinoprotein amine dehydrogenase"/>
    <property type="match status" value="1"/>
</dbReference>
<protein>
    <submittedName>
        <fullName evidence="7">Serine/threonine-protein kinase PrkC</fullName>
        <ecNumber evidence="7">2.7.11.1</ecNumber>
    </submittedName>
</protein>
<reference evidence="7 8" key="1">
    <citation type="journal article" date="2016" name="Genome Announc.">
        <title>First Complete Genome Sequence of a Subdivision 6 Acidobacterium Strain.</title>
        <authorList>
            <person name="Huang S."/>
            <person name="Vieira S."/>
            <person name="Bunk B."/>
            <person name="Riedel T."/>
            <person name="Sproer C."/>
            <person name="Overmann J."/>
        </authorList>
    </citation>
    <scope>NUCLEOTIDE SEQUENCE [LARGE SCALE GENOMIC DNA]</scope>
    <source>
        <strain evidence="8">DSM 100886 HEG_-6_39</strain>
    </source>
</reference>
<dbReference type="Gene3D" id="3.30.200.20">
    <property type="entry name" value="Phosphorylase Kinase, domain 1"/>
    <property type="match status" value="1"/>
</dbReference>
<accession>A0A143PGY0</accession>
<dbReference type="SUPFAM" id="SSF69304">
    <property type="entry name" value="Tricorn protease N-terminal domain"/>
    <property type="match status" value="1"/>
</dbReference>
<dbReference type="PANTHER" id="PTHR43289">
    <property type="entry name" value="MITOGEN-ACTIVATED PROTEIN KINASE KINASE KINASE 20-RELATED"/>
    <property type="match status" value="1"/>
</dbReference>
<dbReference type="RefSeq" id="WP_110169722.1">
    <property type="nucleotide sequence ID" value="NZ_CP015136.1"/>
</dbReference>
<dbReference type="PROSITE" id="PS00107">
    <property type="entry name" value="PROTEIN_KINASE_ATP"/>
    <property type="match status" value="1"/>
</dbReference>
<dbReference type="Proteomes" id="UP000076079">
    <property type="component" value="Chromosome"/>
</dbReference>
<dbReference type="InterPro" id="IPR011659">
    <property type="entry name" value="WD40"/>
</dbReference>
<dbReference type="GO" id="GO:0004674">
    <property type="term" value="F:protein serine/threonine kinase activity"/>
    <property type="evidence" value="ECO:0007669"/>
    <property type="project" value="UniProtKB-EC"/>
</dbReference>
<dbReference type="SMART" id="SM00220">
    <property type="entry name" value="S_TKc"/>
    <property type="match status" value="1"/>
</dbReference>